<evidence type="ECO:0000313" key="4">
    <source>
        <dbReference type="Proteomes" id="UP000229383"/>
    </source>
</evidence>
<proteinExistence type="predicted"/>
<dbReference type="PROSITE" id="PS50994">
    <property type="entry name" value="INTEGRASE"/>
    <property type="match status" value="1"/>
</dbReference>
<sequence length="431" mass="50418">MDMNITMSLTEIKKYDIIKKVMGKELNGSEAAEMLGLTVRHVRRLKRKVDHDGIKGLIHGNRGKPSNRRIPDNEKSKIADLIREHYSDFGPLLATEKLAERHKINRDKSTVRSIMIKEGIWTPEAKKKETHREWRQRKACKGEMIQYDGSYDHWFEDRGGEVCLLASIDDADSNVRARFDEHEGVEPTFNFWRGYIEHYGKPNSIYVDKFSTYSMNHKLAKENPDTLTQFERAMKELNIGIIHAHSPQAKGRVEKLFKTLQDRLIKELRLNGISTIKEANEFLEKVFLPKFNAKFMVEPRSKADLHKKLNEQEKNKLDQVFSRQYRRVVGNDFTVSHKKNCYQLGKIQPTTIYKQDIVIVEEQIGQAIRFRLRGKYLNYKLLPEKPKKINSSKNNLQWVIPRSTAHIPPANHPWRQISNIEYLKKLTKVSK</sequence>
<evidence type="ECO:0000313" key="3">
    <source>
        <dbReference type="EMBL" id="PIR70690.1"/>
    </source>
</evidence>
<accession>A0A2H0TGL4</accession>
<dbReference type="InterPro" id="IPR001584">
    <property type="entry name" value="Integrase_cat-core"/>
</dbReference>
<dbReference type="InterPro" id="IPR009057">
    <property type="entry name" value="Homeodomain-like_sf"/>
</dbReference>
<dbReference type="GO" id="GO:0003676">
    <property type="term" value="F:nucleic acid binding"/>
    <property type="evidence" value="ECO:0007669"/>
    <property type="project" value="InterPro"/>
</dbReference>
<dbReference type="Gene3D" id="3.30.420.10">
    <property type="entry name" value="Ribonuclease H-like superfamily/Ribonuclease H"/>
    <property type="match status" value="1"/>
</dbReference>
<dbReference type="Pfam" id="PF13551">
    <property type="entry name" value="HTH_29"/>
    <property type="match status" value="1"/>
</dbReference>
<dbReference type="NCBIfam" id="NF033594">
    <property type="entry name" value="transpos_ISNCY_2"/>
    <property type="match status" value="1"/>
</dbReference>
<dbReference type="EMBL" id="PFCN01000002">
    <property type="protein sequence ID" value="PIR70690.1"/>
    <property type="molecule type" value="Genomic_DNA"/>
</dbReference>
<dbReference type="InterPro" id="IPR047797">
    <property type="entry name" value="ISNCY_transpos"/>
</dbReference>
<evidence type="ECO:0000256" key="1">
    <source>
        <dbReference type="SAM" id="MobiDB-lite"/>
    </source>
</evidence>
<name>A0A2H0TGL4_9BACT</name>
<dbReference type="InterPro" id="IPR012337">
    <property type="entry name" value="RNaseH-like_sf"/>
</dbReference>
<dbReference type="AlphaFoldDB" id="A0A2H0TGL4"/>
<dbReference type="GO" id="GO:0015074">
    <property type="term" value="P:DNA integration"/>
    <property type="evidence" value="ECO:0007669"/>
    <property type="project" value="InterPro"/>
</dbReference>
<reference evidence="4" key="1">
    <citation type="submission" date="2017-09" db="EMBL/GenBank/DDBJ databases">
        <title>Depth-based differentiation of microbial function through sediment-hosted aquifers and enrichment of novel symbionts in the deep terrestrial subsurface.</title>
        <authorList>
            <person name="Probst A.J."/>
            <person name="Ladd B."/>
            <person name="Jarett J.K."/>
            <person name="Geller-Mcgrath D.E."/>
            <person name="Sieber C.M.K."/>
            <person name="Emerson J.B."/>
            <person name="Anantharaman K."/>
            <person name="Thomas B.C."/>
            <person name="Malmstrom R."/>
            <person name="Stieglmeier M."/>
            <person name="Klingl A."/>
            <person name="Woyke T."/>
            <person name="Ryan C.M."/>
            <person name="Banfield J.F."/>
        </authorList>
    </citation>
    <scope>NUCLEOTIDE SEQUENCE [LARGE SCALE GENOMIC DNA]</scope>
</reference>
<dbReference type="SUPFAM" id="SSF46689">
    <property type="entry name" value="Homeodomain-like"/>
    <property type="match status" value="1"/>
</dbReference>
<organism evidence="3 4">
    <name type="scientific">Candidatus Niyogibacteria bacterium CG10_big_fil_rev_8_21_14_0_10_42_19</name>
    <dbReference type="NCBI Taxonomy" id="1974725"/>
    <lineage>
        <taxon>Bacteria</taxon>
        <taxon>Candidatus Niyogiibacteriota</taxon>
    </lineage>
</organism>
<dbReference type="PANTHER" id="PTHR35004">
    <property type="entry name" value="TRANSPOSASE RV3428C-RELATED"/>
    <property type="match status" value="1"/>
</dbReference>
<dbReference type="PANTHER" id="PTHR35004:SF7">
    <property type="entry name" value="INTEGRASE PROTEIN"/>
    <property type="match status" value="1"/>
</dbReference>
<feature type="domain" description="Integrase catalytic" evidence="2">
    <location>
        <begin position="137"/>
        <end position="314"/>
    </location>
</feature>
<gene>
    <name evidence="3" type="ORF">COU46_00105</name>
</gene>
<protein>
    <submittedName>
        <fullName evidence="3">ISNCY family transposase</fullName>
    </submittedName>
</protein>
<dbReference type="InterPro" id="IPR036397">
    <property type="entry name" value="RNaseH_sf"/>
</dbReference>
<dbReference type="SUPFAM" id="SSF53098">
    <property type="entry name" value="Ribonuclease H-like"/>
    <property type="match status" value="1"/>
</dbReference>
<feature type="region of interest" description="Disordered" evidence="1">
    <location>
        <begin position="54"/>
        <end position="73"/>
    </location>
</feature>
<dbReference type="Proteomes" id="UP000229383">
    <property type="component" value="Unassembled WGS sequence"/>
</dbReference>
<evidence type="ECO:0000259" key="2">
    <source>
        <dbReference type="PROSITE" id="PS50994"/>
    </source>
</evidence>
<comment type="caution">
    <text evidence="3">The sequence shown here is derived from an EMBL/GenBank/DDBJ whole genome shotgun (WGS) entry which is preliminary data.</text>
</comment>